<accession>A0A173T024</accession>
<dbReference type="OrthoDB" id="9797117at2"/>
<dbReference type="EMBL" id="CYXN01000008">
    <property type="protein sequence ID" value="CUM95830.1"/>
    <property type="molecule type" value="Genomic_DNA"/>
</dbReference>
<protein>
    <submittedName>
        <fullName evidence="1">Domain of uncharacterized function (DUF3842)</fullName>
    </submittedName>
</protein>
<evidence type="ECO:0000313" key="1">
    <source>
        <dbReference type="EMBL" id="CUM95830.1"/>
    </source>
</evidence>
<dbReference type="AlphaFoldDB" id="A0A173T024"/>
<dbReference type="RefSeq" id="WP_055185845.1">
    <property type="nucleotide sequence ID" value="NZ_CYXN01000008.1"/>
</dbReference>
<name>A0A173T024_9FIRM</name>
<sequence length="139" mass="13910">MNVLVIDGQGGGLGRQLVAALSAQCPDVRLVAVGTNSVAAQAMHKAGAQRAATGENAVVVNCRNADIIVGPIGIVIADALLGEITPAMATAVCQSSATRVLIPVNHCENYIVGVPDQPIGSLVAAAVQKVKALCTGEGC</sequence>
<dbReference type="InterPro" id="IPR024208">
    <property type="entry name" value="DUF3842"/>
</dbReference>
<gene>
    <name evidence="1" type="ORF">ERS852582_01293</name>
</gene>
<evidence type="ECO:0000313" key="2">
    <source>
        <dbReference type="Proteomes" id="UP000095649"/>
    </source>
</evidence>
<organism evidence="1 2">
    <name type="scientific">Faecalibacterium prausnitzii</name>
    <dbReference type="NCBI Taxonomy" id="853"/>
    <lineage>
        <taxon>Bacteria</taxon>
        <taxon>Bacillati</taxon>
        <taxon>Bacillota</taxon>
        <taxon>Clostridia</taxon>
        <taxon>Eubacteriales</taxon>
        <taxon>Oscillospiraceae</taxon>
        <taxon>Faecalibacterium</taxon>
    </lineage>
</organism>
<dbReference type="Proteomes" id="UP000095649">
    <property type="component" value="Unassembled WGS sequence"/>
</dbReference>
<reference evidence="1 2" key="1">
    <citation type="submission" date="2015-09" db="EMBL/GenBank/DDBJ databases">
        <authorList>
            <consortium name="Pathogen Informatics"/>
        </authorList>
    </citation>
    <scope>NUCLEOTIDE SEQUENCE [LARGE SCALE GENOMIC DNA]</scope>
    <source>
        <strain evidence="1 2">2789STDY5834970</strain>
    </source>
</reference>
<proteinExistence type="predicted"/>
<dbReference type="Pfam" id="PF12953">
    <property type="entry name" value="DUF3842"/>
    <property type="match status" value="1"/>
</dbReference>